<protein>
    <submittedName>
        <fullName evidence="2">Uncharacterized protein</fullName>
    </submittedName>
</protein>
<dbReference type="Proteomes" id="UP000013085">
    <property type="component" value="Unassembled WGS sequence"/>
</dbReference>
<sequence length="61" mass="6927">MGTSRLLIHMYLPSGMIPGELDGMDADDFIRLAGLARCARRWRQDDLEQGFTRALGNLFQE</sequence>
<dbReference type="EMBL" id="AGYR01000062">
    <property type="protein sequence ID" value="ENZ08325.1"/>
    <property type="molecule type" value="Genomic_DNA"/>
</dbReference>
<evidence type="ECO:0000313" key="2">
    <source>
        <dbReference type="EMBL" id="ENZ08325.1"/>
    </source>
</evidence>
<dbReference type="HOGENOM" id="CLU_2914179_0_0_9"/>
<dbReference type="PATRIC" id="fig|999408.3.peg.5377"/>
<organism evidence="2 3">
    <name type="scientific">[Clostridium] clostridioforme 90A8</name>
    <dbReference type="NCBI Taxonomy" id="999408"/>
    <lineage>
        <taxon>Bacteria</taxon>
        <taxon>Bacillati</taxon>
        <taxon>Bacillota</taxon>
        <taxon>Clostridia</taxon>
        <taxon>Lachnospirales</taxon>
        <taxon>Lachnospiraceae</taxon>
        <taxon>Enterocloster</taxon>
    </lineage>
</organism>
<accession>A0A0E2H4A2</accession>
<evidence type="ECO:0000313" key="1">
    <source>
        <dbReference type="EMBL" id="ENZ04832.1"/>
    </source>
</evidence>
<gene>
    <name evidence="2" type="ORF">HMPREF1090_04990</name>
    <name evidence="1" type="ORF">HMPREF1090_05820</name>
</gene>
<dbReference type="AlphaFoldDB" id="A0A0E2H4A2"/>
<dbReference type="RefSeq" id="WP_002593032.1">
    <property type="nucleotide sequence ID" value="NZ_KB850991.1"/>
</dbReference>
<dbReference type="EMBL" id="AGYR01000087">
    <property type="protein sequence ID" value="ENZ04832.1"/>
    <property type="molecule type" value="Genomic_DNA"/>
</dbReference>
<reference evidence="2 3" key="1">
    <citation type="submission" date="2013-01" db="EMBL/GenBank/DDBJ databases">
        <title>The Genome Sequence of Clostridium clostridioforme 90A8.</title>
        <authorList>
            <consortium name="The Broad Institute Genome Sequencing Platform"/>
            <person name="Earl A."/>
            <person name="Ward D."/>
            <person name="Feldgarden M."/>
            <person name="Gevers D."/>
            <person name="Courvalin P."/>
            <person name="Lambert T."/>
            <person name="Walker B."/>
            <person name="Young S.K."/>
            <person name="Zeng Q."/>
            <person name="Gargeya S."/>
            <person name="Fitzgerald M."/>
            <person name="Haas B."/>
            <person name="Abouelleil A."/>
            <person name="Alvarado L."/>
            <person name="Arachchi H.M."/>
            <person name="Berlin A.M."/>
            <person name="Chapman S.B."/>
            <person name="Dewar J."/>
            <person name="Goldberg J."/>
            <person name="Griggs A."/>
            <person name="Gujja S."/>
            <person name="Hansen M."/>
            <person name="Howarth C."/>
            <person name="Imamovic A."/>
            <person name="Larimer J."/>
            <person name="McCowan C."/>
            <person name="Murphy C."/>
            <person name="Neiman D."/>
            <person name="Pearson M."/>
            <person name="Priest M."/>
            <person name="Roberts A."/>
            <person name="Saif S."/>
            <person name="Shea T."/>
            <person name="Sisk P."/>
            <person name="Sykes S."/>
            <person name="Wortman J."/>
            <person name="Nusbaum C."/>
            <person name="Birren B."/>
        </authorList>
    </citation>
    <scope>NUCLEOTIDE SEQUENCE [LARGE SCALE GENOMIC DNA]</scope>
    <source>
        <strain evidence="2 3">90A8</strain>
    </source>
</reference>
<proteinExistence type="predicted"/>
<comment type="caution">
    <text evidence="2">The sequence shown here is derived from an EMBL/GenBank/DDBJ whole genome shotgun (WGS) entry which is preliminary data.</text>
</comment>
<evidence type="ECO:0000313" key="3">
    <source>
        <dbReference type="Proteomes" id="UP000013085"/>
    </source>
</evidence>
<dbReference type="GeneID" id="93163061"/>
<name>A0A0E2H4A2_9FIRM</name>